<sequence length="183" mass="20512">MNKSEKVELLGVELEWKLTDAETNNQYCVLQATIPPGVMVPPHRHPDQEAFLVLEGAPEFALESPSGLEWCFAVPGEMINIPSMKLHGFRNPTTSDVRVLITCTPNLGRFFEDAGLPFVRESPYRHKIPSAAQIQRVMDISERYGHVYSTEKPGACKRGTGRFAVEKLLTHPTLSSVNRAYLF</sequence>
<dbReference type="AlphaFoldDB" id="A0A4Q7YWD1"/>
<dbReference type="EMBL" id="SHKW01000001">
    <property type="protein sequence ID" value="RZU41385.1"/>
    <property type="molecule type" value="Genomic_DNA"/>
</dbReference>
<gene>
    <name evidence="2" type="ORF">BDD14_2907</name>
</gene>
<dbReference type="SUPFAM" id="SSF51182">
    <property type="entry name" value="RmlC-like cupins"/>
    <property type="match status" value="1"/>
</dbReference>
<keyword evidence="3" id="KW-1185">Reference proteome</keyword>
<keyword evidence="2" id="KW-0560">Oxidoreductase</keyword>
<comment type="caution">
    <text evidence="2">The sequence shown here is derived from an EMBL/GenBank/DDBJ whole genome shotgun (WGS) entry which is preliminary data.</text>
</comment>
<feature type="domain" description="Cupin type-2" evidence="1">
    <location>
        <begin position="32"/>
        <end position="101"/>
    </location>
</feature>
<dbReference type="PANTHER" id="PTHR36440:SF1">
    <property type="entry name" value="PUTATIVE (AFU_ORTHOLOGUE AFUA_8G07350)-RELATED"/>
    <property type="match status" value="1"/>
</dbReference>
<name>A0A4Q7YWD1_9BACT</name>
<dbReference type="PANTHER" id="PTHR36440">
    <property type="entry name" value="PUTATIVE (AFU_ORTHOLOGUE AFUA_8G07350)-RELATED"/>
    <property type="match status" value="1"/>
</dbReference>
<evidence type="ECO:0000313" key="3">
    <source>
        <dbReference type="Proteomes" id="UP000292958"/>
    </source>
</evidence>
<dbReference type="GO" id="GO:0051213">
    <property type="term" value="F:dioxygenase activity"/>
    <property type="evidence" value="ECO:0007669"/>
    <property type="project" value="UniProtKB-KW"/>
</dbReference>
<dbReference type="InterPro" id="IPR013096">
    <property type="entry name" value="Cupin_2"/>
</dbReference>
<dbReference type="InterPro" id="IPR053146">
    <property type="entry name" value="QDO-like"/>
</dbReference>
<dbReference type="Gene3D" id="2.60.120.10">
    <property type="entry name" value="Jelly Rolls"/>
    <property type="match status" value="1"/>
</dbReference>
<dbReference type="Proteomes" id="UP000292958">
    <property type="component" value="Unassembled WGS sequence"/>
</dbReference>
<dbReference type="OrthoDB" id="6058at2"/>
<organism evidence="2 3">
    <name type="scientific">Edaphobacter modestus</name>
    <dbReference type="NCBI Taxonomy" id="388466"/>
    <lineage>
        <taxon>Bacteria</taxon>
        <taxon>Pseudomonadati</taxon>
        <taxon>Acidobacteriota</taxon>
        <taxon>Terriglobia</taxon>
        <taxon>Terriglobales</taxon>
        <taxon>Acidobacteriaceae</taxon>
        <taxon>Edaphobacter</taxon>
    </lineage>
</organism>
<protein>
    <submittedName>
        <fullName evidence="2">Quercetin dioxygenase-like cupin family protein</fullName>
    </submittedName>
</protein>
<evidence type="ECO:0000313" key="2">
    <source>
        <dbReference type="EMBL" id="RZU41385.1"/>
    </source>
</evidence>
<keyword evidence="2" id="KW-0223">Dioxygenase</keyword>
<dbReference type="Pfam" id="PF07883">
    <property type="entry name" value="Cupin_2"/>
    <property type="match status" value="1"/>
</dbReference>
<proteinExistence type="predicted"/>
<dbReference type="InterPro" id="IPR014710">
    <property type="entry name" value="RmlC-like_jellyroll"/>
</dbReference>
<evidence type="ECO:0000259" key="1">
    <source>
        <dbReference type="Pfam" id="PF07883"/>
    </source>
</evidence>
<reference evidence="2 3" key="1">
    <citation type="submission" date="2019-02" db="EMBL/GenBank/DDBJ databases">
        <title>Genomic Encyclopedia of Archaeal and Bacterial Type Strains, Phase II (KMG-II): from individual species to whole genera.</title>
        <authorList>
            <person name="Goeker M."/>
        </authorList>
    </citation>
    <scope>NUCLEOTIDE SEQUENCE [LARGE SCALE GENOMIC DNA]</scope>
    <source>
        <strain evidence="2 3">DSM 18101</strain>
    </source>
</reference>
<dbReference type="RefSeq" id="WP_130419318.1">
    <property type="nucleotide sequence ID" value="NZ_SHKW01000001.1"/>
</dbReference>
<accession>A0A4Q7YWD1</accession>
<dbReference type="InterPro" id="IPR011051">
    <property type="entry name" value="RmlC_Cupin_sf"/>
</dbReference>